<sequence length="118" mass="13427">MTQETGLLTLYNPQTKIERKQHKKVVNETSKLELMKCMSSPNCLKYRKGSFHISTSSKCLSPFLSSTSRLELFDSRKACGFDDLRPLFIQLSIHLINKRATSRVAKAVLFHYGVASDE</sequence>
<gene>
    <name evidence="1" type="ORF">CLUMA_CG018335</name>
</gene>
<name>A0A1J1IY40_9DIPT</name>
<evidence type="ECO:0000313" key="2">
    <source>
        <dbReference type="Proteomes" id="UP000183832"/>
    </source>
</evidence>
<evidence type="ECO:0000313" key="1">
    <source>
        <dbReference type="EMBL" id="CRL05195.1"/>
    </source>
</evidence>
<keyword evidence="2" id="KW-1185">Reference proteome</keyword>
<organism evidence="1 2">
    <name type="scientific">Clunio marinus</name>
    <dbReference type="NCBI Taxonomy" id="568069"/>
    <lineage>
        <taxon>Eukaryota</taxon>
        <taxon>Metazoa</taxon>
        <taxon>Ecdysozoa</taxon>
        <taxon>Arthropoda</taxon>
        <taxon>Hexapoda</taxon>
        <taxon>Insecta</taxon>
        <taxon>Pterygota</taxon>
        <taxon>Neoptera</taxon>
        <taxon>Endopterygota</taxon>
        <taxon>Diptera</taxon>
        <taxon>Nematocera</taxon>
        <taxon>Chironomoidea</taxon>
        <taxon>Chironomidae</taxon>
        <taxon>Clunio</taxon>
    </lineage>
</organism>
<protein>
    <submittedName>
        <fullName evidence="1">CLUMA_CG018335, isoform A</fullName>
    </submittedName>
</protein>
<dbReference type="AlphaFoldDB" id="A0A1J1IY40"/>
<proteinExistence type="predicted"/>
<dbReference type="Proteomes" id="UP000183832">
    <property type="component" value="Unassembled WGS sequence"/>
</dbReference>
<reference evidence="1 2" key="1">
    <citation type="submission" date="2015-04" db="EMBL/GenBank/DDBJ databases">
        <authorList>
            <person name="Syromyatnikov M.Y."/>
            <person name="Popov V.N."/>
        </authorList>
    </citation>
    <scope>NUCLEOTIDE SEQUENCE [LARGE SCALE GENOMIC DNA]</scope>
</reference>
<dbReference type="EMBL" id="CVRI01000064">
    <property type="protein sequence ID" value="CRL05195.1"/>
    <property type="molecule type" value="Genomic_DNA"/>
</dbReference>
<accession>A0A1J1IY40</accession>